<dbReference type="InterPro" id="IPR029045">
    <property type="entry name" value="ClpP/crotonase-like_dom_sf"/>
</dbReference>
<dbReference type="Gene3D" id="1.20.58.1300">
    <property type="match status" value="1"/>
</dbReference>
<dbReference type="EMBL" id="CP065959">
    <property type="protein sequence ID" value="QQC94159.1"/>
    <property type="molecule type" value="Genomic_DNA"/>
</dbReference>
<dbReference type="NCBIfam" id="NF042432">
    <property type="entry name" value="DHPACoAdixog_DpgC"/>
    <property type="match status" value="1"/>
</dbReference>
<evidence type="ECO:0000313" key="1">
    <source>
        <dbReference type="EMBL" id="QQC94159.1"/>
    </source>
</evidence>
<evidence type="ECO:0000313" key="2">
    <source>
        <dbReference type="Proteomes" id="UP000596130"/>
    </source>
</evidence>
<name>A0A7T4U295_9ACTN</name>
<dbReference type="InterPro" id="IPR053482">
    <property type="entry name" value="DPA-CoA_Dioxygenase"/>
</dbReference>
<dbReference type="PANTHER" id="PTHR11941:SF54">
    <property type="entry name" value="ENOYL-COA HYDRATASE, MITOCHONDRIAL"/>
    <property type="match status" value="1"/>
</dbReference>
<dbReference type="AlphaFoldDB" id="A0A7T4U295"/>
<protein>
    <submittedName>
        <fullName evidence="1">Enoyl-CoA hydratase/isomerase family protein</fullName>
    </submittedName>
</protein>
<dbReference type="Proteomes" id="UP000596130">
    <property type="component" value="Chromosome"/>
</dbReference>
<accession>A0A7T4U295</accession>
<keyword evidence="1" id="KW-0413">Isomerase</keyword>
<dbReference type="CDD" id="cd06558">
    <property type="entry name" value="crotonase-like"/>
    <property type="match status" value="1"/>
</dbReference>
<dbReference type="GO" id="GO:0006635">
    <property type="term" value="P:fatty acid beta-oxidation"/>
    <property type="evidence" value="ECO:0007669"/>
    <property type="project" value="TreeGrafter"/>
</dbReference>
<dbReference type="PANTHER" id="PTHR11941">
    <property type="entry name" value="ENOYL-COA HYDRATASE-RELATED"/>
    <property type="match status" value="1"/>
</dbReference>
<dbReference type="Gene3D" id="3.90.226.10">
    <property type="entry name" value="2-enoyl-CoA Hydratase, Chain A, domain 1"/>
    <property type="match status" value="1"/>
</dbReference>
<dbReference type="GO" id="GO:0016853">
    <property type="term" value="F:isomerase activity"/>
    <property type="evidence" value="ECO:0007669"/>
    <property type="project" value="UniProtKB-KW"/>
</dbReference>
<reference evidence="1 2" key="1">
    <citation type="submission" date="2020-12" db="EMBL/GenBank/DDBJ databases">
        <title>Identification and biosynthesis of polyene macrolides produced by Streptomyces alfalfae Men-myco-93-63.</title>
        <authorList>
            <person name="Liu D."/>
            <person name="Li Y."/>
            <person name="Liu L."/>
            <person name="Han X."/>
            <person name="Shen F."/>
        </authorList>
    </citation>
    <scope>NUCLEOTIDE SEQUENCE [LARGE SCALE GENOMIC DNA]</scope>
    <source>
        <strain evidence="1 2">Men-myco-93-63</strain>
    </source>
</reference>
<gene>
    <name evidence="1" type="ORF">I8755_34185</name>
</gene>
<sequence length="456" mass="49080">MPGRPAQPAAPGHRDPDVRAAWAALSAAAVARVDELTAALPEPPARDAGQRAEIDAAKDAARALRAAFLDTYADAVYDRLTRGRALSPRIGELLDAAATELPGLVPDAARLAAERSRPQAAKEGHEIDQGVFLRAVLRSPVAGPHLLDAMLRPTPRALALQEEFTRTGVVRMESVHLERRDDGVARLTLCREDRLNAEDARQVDDMETAVDLALLDPAVRVGLLRGGEMSHPRYRGRRVFSAGIDLKALSSGDIPLAGFLLRRELGYLHKLVRGVRADGPGHWHTPYVDKPWLAAVDGFAIGGGTQVLLVCDHVLAAADAYLSLPAAKEGIIPGVANLRFTRHVGPRAARQVILGGRRIRASEPDARLLVDEVVEPEEMDAAVERALARLDGDAVLANRRMLNLAEEPPDAFRAYMAEFALQQALRIYGQDVIDKVGRFGADRPGPPGDDATAGHG</sequence>
<organism evidence="1 2">
    <name type="scientific">Streptomyces alfalfae</name>
    <dbReference type="NCBI Taxonomy" id="1642299"/>
    <lineage>
        <taxon>Bacteria</taxon>
        <taxon>Bacillati</taxon>
        <taxon>Actinomycetota</taxon>
        <taxon>Actinomycetes</taxon>
        <taxon>Kitasatosporales</taxon>
        <taxon>Streptomycetaceae</taxon>
        <taxon>Streptomyces</taxon>
    </lineage>
</organism>
<dbReference type="SUPFAM" id="SSF52096">
    <property type="entry name" value="ClpP/crotonase"/>
    <property type="match status" value="1"/>
</dbReference>
<proteinExistence type="predicted"/>
<dbReference type="InterPro" id="IPR001753">
    <property type="entry name" value="Enoyl-CoA_hydra/iso"/>
</dbReference>
<dbReference type="Pfam" id="PF00378">
    <property type="entry name" value="ECH_1"/>
    <property type="match status" value="1"/>
</dbReference>